<dbReference type="PANTHER" id="PTHR34071">
    <property type="entry name" value="5-NITROIMIDAZOLE ANTIBIOTICS RESISTANCE PROTEIN, NIMA-FAMILY-RELATED PROTEIN-RELATED"/>
    <property type="match status" value="1"/>
</dbReference>
<accession>A0AA37DGM4</accession>
<keyword evidence="2" id="KW-1185">Reference proteome</keyword>
<dbReference type="EMBL" id="AGEL01000006">
    <property type="protein sequence ID" value="EHO17308.1"/>
    <property type="molecule type" value="Genomic_DNA"/>
</dbReference>
<organism evidence="1 2">
    <name type="scientific">Stomatobaculum longum</name>
    <dbReference type="NCBI Taxonomy" id="796942"/>
    <lineage>
        <taxon>Bacteria</taxon>
        <taxon>Bacillati</taxon>
        <taxon>Bacillota</taxon>
        <taxon>Clostridia</taxon>
        <taxon>Lachnospirales</taxon>
        <taxon>Lachnospiraceae</taxon>
        <taxon>Stomatobaculum</taxon>
    </lineage>
</organism>
<dbReference type="GeneID" id="86940673"/>
<dbReference type="InterPro" id="IPR024747">
    <property type="entry name" value="Pyridox_Oxase-rel"/>
</dbReference>
<gene>
    <name evidence="1" type="ORF">HMPREF9623_00907</name>
</gene>
<reference evidence="1 2" key="1">
    <citation type="submission" date="2011-10" db="EMBL/GenBank/DDBJ databases">
        <title>The Genome Sequence of Lachnospiraceae bacterium ACC2.</title>
        <authorList>
            <consortium name="The Broad Institute Genome Sequencing Platform"/>
            <person name="Earl A."/>
            <person name="Ward D."/>
            <person name="Feldgarden M."/>
            <person name="Gevers D."/>
            <person name="Sizova M."/>
            <person name="Hazen A."/>
            <person name="Epstein S."/>
            <person name="Young S.K."/>
            <person name="Zeng Q."/>
            <person name="Gargeya S."/>
            <person name="Fitzgerald M."/>
            <person name="Haas B."/>
            <person name="Abouelleil A."/>
            <person name="Alvarado L."/>
            <person name="Arachchi H.M."/>
            <person name="Berlin A."/>
            <person name="Brown A."/>
            <person name="Chapman S.B."/>
            <person name="Chen Z."/>
            <person name="Dunbar C."/>
            <person name="Freedman E."/>
            <person name="Gearin G."/>
            <person name="Goldberg J."/>
            <person name="Griggs A."/>
            <person name="Gujja S."/>
            <person name="Heiman D."/>
            <person name="Howarth C."/>
            <person name="Larson L."/>
            <person name="Lui A."/>
            <person name="MacDonald P.J.P."/>
            <person name="Montmayeur A."/>
            <person name="Murphy C."/>
            <person name="Neiman D."/>
            <person name="Pearson M."/>
            <person name="Priest M."/>
            <person name="Roberts A."/>
            <person name="Saif S."/>
            <person name="Shea T."/>
            <person name="Shenoy N."/>
            <person name="Sisk P."/>
            <person name="Stolte C."/>
            <person name="Sykes S."/>
            <person name="Wortman J."/>
            <person name="Nusbaum C."/>
            <person name="Birren B."/>
        </authorList>
    </citation>
    <scope>NUCLEOTIDE SEQUENCE [LARGE SCALE GENOMIC DNA]</scope>
    <source>
        <strain evidence="1 2">ACC2</strain>
    </source>
</reference>
<evidence type="ECO:0000313" key="2">
    <source>
        <dbReference type="Proteomes" id="UP000018466"/>
    </source>
</evidence>
<evidence type="ECO:0000313" key="1">
    <source>
        <dbReference type="EMBL" id="EHO17308.1"/>
    </source>
</evidence>
<dbReference type="PANTHER" id="PTHR34071:SF2">
    <property type="entry name" value="FLAVIN-NUCLEOTIDE-BINDING PROTEIN"/>
    <property type="match status" value="1"/>
</dbReference>
<dbReference type="RefSeq" id="WP_009532740.1">
    <property type="nucleotide sequence ID" value="NZ_CAJPPX010000021.1"/>
</dbReference>
<evidence type="ECO:0008006" key="3">
    <source>
        <dbReference type="Google" id="ProtNLM"/>
    </source>
</evidence>
<comment type="caution">
    <text evidence="1">The sequence shown here is derived from an EMBL/GenBank/DDBJ whole genome shotgun (WGS) entry which is preliminary data.</text>
</comment>
<dbReference type="Pfam" id="PF12900">
    <property type="entry name" value="Pyridox_ox_2"/>
    <property type="match status" value="1"/>
</dbReference>
<dbReference type="InterPro" id="IPR012349">
    <property type="entry name" value="Split_barrel_FMN-bd"/>
</dbReference>
<sequence>MRRNDREVRDRAEIQRILEVAKVLRLGLTDGDYPYIVPLHYGYVYAGDVLRFYMHGAKEGKKLALAMSNPHAFVELDCEVETTGEGDIACVYGANYASLMARGEVTVVEDPEEKIEGLKLLMRAQTGRDFEITAQQAAGVAVFRFDAESYSVKERKKK</sequence>
<dbReference type="AlphaFoldDB" id="A0AA37DGM4"/>
<dbReference type="Gene3D" id="2.30.110.10">
    <property type="entry name" value="Electron Transport, Fmn-binding Protein, Chain A"/>
    <property type="match status" value="1"/>
</dbReference>
<protein>
    <recommendedName>
        <fullName evidence="3">5-nitroimidazole antibiotic resistance protein</fullName>
    </recommendedName>
</protein>
<proteinExistence type="predicted"/>
<dbReference type="SUPFAM" id="SSF50475">
    <property type="entry name" value="FMN-binding split barrel"/>
    <property type="match status" value="1"/>
</dbReference>
<name>A0AA37DGM4_9FIRM</name>
<dbReference type="Proteomes" id="UP000018466">
    <property type="component" value="Unassembled WGS sequence"/>
</dbReference>